<dbReference type="InterPro" id="IPR051404">
    <property type="entry name" value="TA_system_antitoxin"/>
</dbReference>
<dbReference type="EMBL" id="AP027142">
    <property type="protein sequence ID" value="BDV35193.1"/>
    <property type="molecule type" value="Genomic_DNA"/>
</dbReference>
<proteinExistence type="predicted"/>
<dbReference type="Proteomes" id="UP001317629">
    <property type="component" value="Chromosome"/>
</dbReference>
<protein>
    <submittedName>
        <fullName evidence="2">HicB family protein</fullName>
    </submittedName>
</protein>
<accession>A0ABN6VHN0</accession>
<dbReference type="PANTHER" id="PTHR34504">
    <property type="entry name" value="ANTITOXIN HICB"/>
    <property type="match status" value="1"/>
</dbReference>
<evidence type="ECO:0000313" key="3">
    <source>
        <dbReference type="Proteomes" id="UP001317629"/>
    </source>
</evidence>
<reference evidence="2 3" key="1">
    <citation type="journal article" date="2023" name="Int. J. Syst. Evol. Microbiol.">
        <title>Methylocystis iwaonis sp. nov., a type II methane-oxidizing bacterium from surface soil of a rice paddy field in Japan, and emended description of the genus Methylocystis (ex Whittenbury et al. 1970) Bowman et al. 1993.</title>
        <authorList>
            <person name="Kaise H."/>
            <person name="Sawadogo J.B."/>
            <person name="Alam M.S."/>
            <person name="Ueno C."/>
            <person name="Dianou D."/>
            <person name="Shinjo R."/>
            <person name="Asakawa S."/>
        </authorList>
    </citation>
    <scope>NUCLEOTIDE SEQUENCE [LARGE SCALE GENOMIC DNA]</scope>
    <source>
        <strain evidence="2 3">SS37A-Re</strain>
    </source>
</reference>
<dbReference type="Gene3D" id="3.30.160.250">
    <property type="match status" value="1"/>
</dbReference>
<organism evidence="2 3">
    <name type="scientific">Methylocystis iwaonis</name>
    <dbReference type="NCBI Taxonomy" id="2885079"/>
    <lineage>
        <taxon>Bacteria</taxon>
        <taxon>Pseudomonadati</taxon>
        <taxon>Pseudomonadota</taxon>
        <taxon>Alphaproteobacteria</taxon>
        <taxon>Hyphomicrobiales</taxon>
        <taxon>Methylocystaceae</taxon>
        <taxon>Methylocystis</taxon>
    </lineage>
</organism>
<gene>
    <name evidence="2" type="ORF">SS37A_27220</name>
</gene>
<dbReference type="SUPFAM" id="SSF143100">
    <property type="entry name" value="TTHA1013/TTHA0281-like"/>
    <property type="match status" value="1"/>
</dbReference>
<evidence type="ECO:0000313" key="2">
    <source>
        <dbReference type="EMBL" id="BDV35193.1"/>
    </source>
</evidence>
<name>A0ABN6VHN0_9HYPH</name>
<evidence type="ECO:0000259" key="1">
    <source>
        <dbReference type="Pfam" id="PF15919"/>
    </source>
</evidence>
<dbReference type="PANTHER" id="PTHR34504:SF2">
    <property type="entry name" value="UPF0150 PROTEIN SSL0259"/>
    <property type="match status" value="1"/>
</dbReference>
<keyword evidence="3" id="KW-1185">Reference proteome</keyword>
<dbReference type="Pfam" id="PF15919">
    <property type="entry name" value="HicB_lk_antitox"/>
    <property type="match status" value="1"/>
</dbReference>
<dbReference type="RefSeq" id="WP_281928569.1">
    <property type="nucleotide sequence ID" value="NZ_AP027142.1"/>
</dbReference>
<sequence length="76" mass="8032">MRVEPTDYPLIVQPLSAEEGGGFVAIVPDLPGCMSDGETPEEAVTNARDAILTWIEAARDLGHPVPPPSRHVALAS</sequence>
<dbReference type="InterPro" id="IPR035069">
    <property type="entry name" value="TTHA1013/TTHA0281-like"/>
</dbReference>
<feature type="domain" description="HicB-like antitoxin of toxin-antitoxin system" evidence="1">
    <location>
        <begin position="8"/>
        <end position="70"/>
    </location>
</feature>
<dbReference type="InterPro" id="IPR031807">
    <property type="entry name" value="HicB-like"/>
</dbReference>